<dbReference type="EMBL" id="CAJVPQ010002020">
    <property type="protein sequence ID" value="CAG8579958.1"/>
    <property type="molecule type" value="Genomic_DNA"/>
</dbReference>
<reference evidence="1" key="1">
    <citation type="submission" date="2021-06" db="EMBL/GenBank/DDBJ databases">
        <authorList>
            <person name="Kallberg Y."/>
            <person name="Tangrot J."/>
            <person name="Rosling A."/>
        </authorList>
    </citation>
    <scope>NUCLEOTIDE SEQUENCE</scope>
    <source>
        <strain evidence="1">UK204</strain>
    </source>
</reference>
<name>A0A9N9G2E9_9GLOM</name>
<sequence>MGIAWLQSHQNSPMAFFSTALASSFLNGELTEMLVPEDFLYKLSYREEDRLVVVIKEALWSNRHIKLQDEKGESVFCHSVYLVVQKIV</sequence>
<gene>
    <name evidence="1" type="ORF">FCALED_LOCUS7543</name>
</gene>
<proteinExistence type="predicted"/>
<organism evidence="1 2">
    <name type="scientific">Funneliformis caledonium</name>
    <dbReference type="NCBI Taxonomy" id="1117310"/>
    <lineage>
        <taxon>Eukaryota</taxon>
        <taxon>Fungi</taxon>
        <taxon>Fungi incertae sedis</taxon>
        <taxon>Mucoromycota</taxon>
        <taxon>Glomeromycotina</taxon>
        <taxon>Glomeromycetes</taxon>
        <taxon>Glomerales</taxon>
        <taxon>Glomeraceae</taxon>
        <taxon>Funneliformis</taxon>
    </lineage>
</organism>
<evidence type="ECO:0000313" key="2">
    <source>
        <dbReference type="Proteomes" id="UP000789570"/>
    </source>
</evidence>
<protein>
    <submittedName>
        <fullName evidence="1">6967_t:CDS:1</fullName>
    </submittedName>
</protein>
<dbReference type="Proteomes" id="UP000789570">
    <property type="component" value="Unassembled WGS sequence"/>
</dbReference>
<dbReference type="AlphaFoldDB" id="A0A9N9G2E9"/>
<comment type="caution">
    <text evidence="1">The sequence shown here is derived from an EMBL/GenBank/DDBJ whole genome shotgun (WGS) entry which is preliminary data.</text>
</comment>
<accession>A0A9N9G2E9</accession>
<keyword evidence="2" id="KW-1185">Reference proteome</keyword>
<evidence type="ECO:0000313" key="1">
    <source>
        <dbReference type="EMBL" id="CAG8579958.1"/>
    </source>
</evidence>